<evidence type="ECO:0000256" key="2">
    <source>
        <dbReference type="ARBA" id="ARBA00022737"/>
    </source>
</evidence>
<name>A0AAD8IZL0_9APIA</name>
<dbReference type="PROSITE" id="PS50082">
    <property type="entry name" value="WD_REPEATS_2"/>
    <property type="match status" value="1"/>
</dbReference>
<evidence type="ECO:0000256" key="3">
    <source>
        <dbReference type="PROSITE-ProRule" id="PRU00221"/>
    </source>
</evidence>
<dbReference type="SMART" id="SM00320">
    <property type="entry name" value="WD40"/>
    <property type="match status" value="2"/>
</dbReference>
<comment type="caution">
    <text evidence="5">The sequence shown here is derived from an EMBL/GenBank/DDBJ whole genome shotgun (WGS) entry which is preliminary data.</text>
</comment>
<dbReference type="PANTHER" id="PTHR44472">
    <property type="entry name" value="DDB1- AND CUL4-ASSOCIATED FACTOR 4-RELATED"/>
    <property type="match status" value="1"/>
</dbReference>
<gene>
    <name evidence="5" type="ORF">POM88_012727</name>
</gene>
<dbReference type="Proteomes" id="UP001237642">
    <property type="component" value="Unassembled WGS sequence"/>
</dbReference>
<keyword evidence="1 3" id="KW-0853">WD repeat</keyword>
<evidence type="ECO:0000313" key="5">
    <source>
        <dbReference type="EMBL" id="KAK1393671.1"/>
    </source>
</evidence>
<evidence type="ECO:0000256" key="4">
    <source>
        <dbReference type="SAM" id="MobiDB-lite"/>
    </source>
</evidence>
<dbReference type="AlphaFoldDB" id="A0AAD8IZL0"/>
<keyword evidence="2" id="KW-0677">Repeat</keyword>
<evidence type="ECO:0000313" key="6">
    <source>
        <dbReference type="Proteomes" id="UP001237642"/>
    </source>
</evidence>
<sequence>MPQELPGFYYDAEKNRYFPVKGPIPGSSRINNNASSSSSSARKSSIEPKQAKVRKELKRTTAKMLLSRELYGRVIISAKGKYNFKEECTKRLVSEPTIWRYSGTDGISYRALEQVDVITSMPDGEVKTDLLLAGGMDGSLSFYAVDKHALEFDYGVRSTPDCAWPLDIKAKEAFDRSPGHLWRLDGASLNMFSSITCIKKFGKPGQRKILITTLGSATSGGSVSVLNLSDPLVLPSSFPMIGGNFDEIALFNRTVWTADCNSDGSQAFIGTNLGVTLVNVETGTQSWVCRCKSDIFSVQLDQSEKIALCGLRNGAIVAIDVRQRPDNYARLTRQRILLHSHKTRESLSGCSQNTSKDWFELKGRICHSGTISMPSSISCLASLKLYEQYFLASSMDGSIKLYDQRMVQRGAVQCYEGSVNSHTHIQLGVDPSEKFVMSGGEDNKLRLWSIKSGELLLEEKLMSSTPSVVCWQKEDICARDGNIDDNHSHWGKAWIGSRDGLFHMRWS</sequence>
<protein>
    <submittedName>
        <fullName evidence="5">DDB1-and CUL4-associated factor 4</fullName>
    </submittedName>
</protein>
<accession>A0AAD8IZL0</accession>
<organism evidence="5 6">
    <name type="scientific">Heracleum sosnowskyi</name>
    <dbReference type="NCBI Taxonomy" id="360622"/>
    <lineage>
        <taxon>Eukaryota</taxon>
        <taxon>Viridiplantae</taxon>
        <taxon>Streptophyta</taxon>
        <taxon>Embryophyta</taxon>
        <taxon>Tracheophyta</taxon>
        <taxon>Spermatophyta</taxon>
        <taxon>Magnoliopsida</taxon>
        <taxon>eudicotyledons</taxon>
        <taxon>Gunneridae</taxon>
        <taxon>Pentapetalae</taxon>
        <taxon>asterids</taxon>
        <taxon>campanulids</taxon>
        <taxon>Apiales</taxon>
        <taxon>Apiaceae</taxon>
        <taxon>Apioideae</taxon>
        <taxon>apioid superclade</taxon>
        <taxon>Tordylieae</taxon>
        <taxon>Tordyliinae</taxon>
        <taxon>Heracleum</taxon>
    </lineage>
</organism>
<dbReference type="SUPFAM" id="SSF50978">
    <property type="entry name" value="WD40 repeat-like"/>
    <property type="match status" value="1"/>
</dbReference>
<dbReference type="InterPro" id="IPR036322">
    <property type="entry name" value="WD40_repeat_dom_sf"/>
</dbReference>
<dbReference type="Pfam" id="PF00400">
    <property type="entry name" value="WD40"/>
    <property type="match status" value="2"/>
</dbReference>
<reference evidence="5" key="2">
    <citation type="submission" date="2023-05" db="EMBL/GenBank/DDBJ databases">
        <authorList>
            <person name="Schelkunov M.I."/>
        </authorList>
    </citation>
    <scope>NUCLEOTIDE SEQUENCE</scope>
    <source>
        <strain evidence="5">Hsosn_3</strain>
        <tissue evidence="5">Leaf</tissue>
    </source>
</reference>
<reference evidence="5" key="1">
    <citation type="submission" date="2023-02" db="EMBL/GenBank/DDBJ databases">
        <title>Genome of toxic invasive species Heracleum sosnowskyi carries increased number of genes despite the absence of recent whole-genome duplications.</title>
        <authorList>
            <person name="Schelkunov M."/>
            <person name="Shtratnikova V."/>
            <person name="Makarenko M."/>
            <person name="Klepikova A."/>
            <person name="Omelchenko D."/>
            <person name="Novikova G."/>
            <person name="Obukhova E."/>
            <person name="Bogdanov V."/>
            <person name="Penin A."/>
            <person name="Logacheva M."/>
        </authorList>
    </citation>
    <scope>NUCLEOTIDE SEQUENCE</scope>
    <source>
        <strain evidence="5">Hsosn_3</strain>
        <tissue evidence="5">Leaf</tissue>
    </source>
</reference>
<feature type="compositionally biased region" description="Basic and acidic residues" evidence="4">
    <location>
        <begin position="44"/>
        <end position="53"/>
    </location>
</feature>
<feature type="region of interest" description="Disordered" evidence="4">
    <location>
        <begin position="21"/>
        <end position="53"/>
    </location>
</feature>
<dbReference type="InterPro" id="IPR052254">
    <property type="entry name" value="CUL4-DDB1_E3_ligase_receptor"/>
</dbReference>
<dbReference type="Gene3D" id="2.130.10.10">
    <property type="entry name" value="YVTN repeat-like/Quinoprotein amine dehydrogenase"/>
    <property type="match status" value="1"/>
</dbReference>
<dbReference type="PANTHER" id="PTHR44472:SF1">
    <property type="entry name" value="DDB1 AND CUL4 ASSOCIATED FACTOR 4"/>
    <property type="match status" value="1"/>
</dbReference>
<proteinExistence type="predicted"/>
<keyword evidence="6" id="KW-1185">Reference proteome</keyword>
<dbReference type="InterPro" id="IPR001680">
    <property type="entry name" value="WD40_rpt"/>
</dbReference>
<dbReference type="InterPro" id="IPR015943">
    <property type="entry name" value="WD40/YVTN_repeat-like_dom_sf"/>
</dbReference>
<feature type="repeat" description="WD" evidence="3">
    <location>
        <begin position="427"/>
        <end position="458"/>
    </location>
</feature>
<dbReference type="EMBL" id="JAUIZM010000003">
    <property type="protein sequence ID" value="KAK1393671.1"/>
    <property type="molecule type" value="Genomic_DNA"/>
</dbReference>
<evidence type="ECO:0000256" key="1">
    <source>
        <dbReference type="ARBA" id="ARBA00022574"/>
    </source>
</evidence>
<feature type="compositionally biased region" description="Low complexity" evidence="4">
    <location>
        <begin position="27"/>
        <end position="43"/>
    </location>
</feature>